<dbReference type="PANTHER" id="PTHR17250:SF0">
    <property type="entry name" value="NEGATIVE ELONGATION FACTOR E"/>
    <property type="match status" value="1"/>
</dbReference>
<feature type="compositionally biased region" description="Basic and acidic residues" evidence="14">
    <location>
        <begin position="111"/>
        <end position="121"/>
    </location>
</feature>
<dbReference type="InterPro" id="IPR012677">
    <property type="entry name" value="Nucleotide-bd_a/b_plait_sf"/>
</dbReference>
<keyword evidence="5" id="KW-0158">Chromosome</keyword>
<feature type="compositionally biased region" description="Basic residues" evidence="14">
    <location>
        <begin position="85"/>
        <end position="94"/>
    </location>
</feature>
<dbReference type="AlphaFoldDB" id="A0A8K0JZ94"/>
<dbReference type="InterPro" id="IPR035979">
    <property type="entry name" value="RBD_domain_sf"/>
</dbReference>
<evidence type="ECO:0000256" key="7">
    <source>
        <dbReference type="ARBA" id="ARBA00022884"/>
    </source>
</evidence>
<reference evidence="16" key="1">
    <citation type="submission" date="2013-04" db="EMBL/GenBank/DDBJ databases">
        <authorList>
            <person name="Qu J."/>
            <person name="Murali S.C."/>
            <person name="Bandaranaike D."/>
            <person name="Bellair M."/>
            <person name="Blankenburg K."/>
            <person name="Chao H."/>
            <person name="Dinh H."/>
            <person name="Doddapaneni H."/>
            <person name="Downs B."/>
            <person name="Dugan-Rocha S."/>
            <person name="Elkadiri S."/>
            <person name="Gnanaolivu R.D."/>
            <person name="Hernandez B."/>
            <person name="Javaid M."/>
            <person name="Jayaseelan J.C."/>
            <person name="Lee S."/>
            <person name="Li M."/>
            <person name="Ming W."/>
            <person name="Munidasa M."/>
            <person name="Muniz J."/>
            <person name="Nguyen L."/>
            <person name="Ongeri F."/>
            <person name="Osuji N."/>
            <person name="Pu L.-L."/>
            <person name="Puazo M."/>
            <person name="Qu C."/>
            <person name="Quiroz J."/>
            <person name="Raj R."/>
            <person name="Weissenberger G."/>
            <person name="Xin Y."/>
            <person name="Zou X."/>
            <person name="Han Y."/>
            <person name="Richards S."/>
            <person name="Worley K."/>
            <person name="Muzny D."/>
            <person name="Gibbs R."/>
        </authorList>
    </citation>
    <scope>NUCLEOTIDE SEQUENCE</scope>
    <source>
        <strain evidence="16">Sampled in the wild</strain>
    </source>
</reference>
<comment type="function">
    <text evidence="11">Essential component of the NELF complex, a complex that negatively regulates the elongation of transcription by RNA polymerase II by RNA polymerase II. The NELF complex, which acts via an association with the DSIF complex, causes transcriptional pausing.</text>
</comment>
<feature type="compositionally biased region" description="Basic and acidic residues" evidence="14">
    <location>
        <begin position="133"/>
        <end position="153"/>
    </location>
</feature>
<evidence type="ECO:0000256" key="3">
    <source>
        <dbReference type="ARBA" id="ARBA00006120"/>
    </source>
</evidence>
<evidence type="ECO:0000313" key="16">
    <source>
        <dbReference type="EMBL" id="KAG8224682.1"/>
    </source>
</evidence>
<dbReference type="GO" id="GO:0003723">
    <property type="term" value="F:RNA binding"/>
    <property type="evidence" value="ECO:0007669"/>
    <property type="project" value="UniProtKB-UniRule"/>
</dbReference>
<accession>A0A8K0JZ94</accession>
<dbReference type="InterPro" id="IPR033102">
    <property type="entry name" value="NELFE"/>
</dbReference>
<name>A0A8K0JZ94_LADFU</name>
<evidence type="ECO:0000259" key="15">
    <source>
        <dbReference type="PROSITE" id="PS50102"/>
    </source>
</evidence>
<comment type="subcellular location">
    <subcellularLocation>
        <location evidence="2">Chromosome</location>
    </subcellularLocation>
    <subcellularLocation>
        <location evidence="1">Nucleus</location>
    </subcellularLocation>
</comment>
<keyword evidence="17" id="KW-1185">Reference proteome</keyword>
<keyword evidence="8" id="KW-0805">Transcription regulation</keyword>
<dbReference type="Gene3D" id="3.30.70.330">
    <property type="match status" value="1"/>
</dbReference>
<comment type="similarity">
    <text evidence="3">Belongs to the RRM NELF-E family.</text>
</comment>
<dbReference type="InterPro" id="IPR034637">
    <property type="entry name" value="NELFE_RRM"/>
</dbReference>
<evidence type="ECO:0000256" key="13">
    <source>
        <dbReference type="PROSITE-ProRule" id="PRU00176"/>
    </source>
</evidence>
<dbReference type="PANTHER" id="PTHR17250">
    <property type="entry name" value="NEGATIVE ELONGATION FACTOR E"/>
    <property type="match status" value="1"/>
</dbReference>
<feature type="compositionally biased region" description="Basic and acidic residues" evidence="14">
    <location>
        <begin position="37"/>
        <end position="55"/>
    </location>
</feature>
<dbReference type="OrthoDB" id="378874at2759"/>
<evidence type="ECO:0000256" key="6">
    <source>
        <dbReference type="ARBA" id="ARBA00022491"/>
    </source>
</evidence>
<feature type="compositionally biased region" description="Polar residues" evidence="14">
    <location>
        <begin position="97"/>
        <end position="108"/>
    </location>
</feature>
<evidence type="ECO:0000256" key="14">
    <source>
        <dbReference type="SAM" id="MobiDB-lite"/>
    </source>
</evidence>
<dbReference type="GO" id="GO:0005694">
    <property type="term" value="C:chromosome"/>
    <property type="evidence" value="ECO:0007669"/>
    <property type="project" value="UniProtKB-SubCell"/>
</dbReference>
<dbReference type="Proteomes" id="UP000792457">
    <property type="component" value="Unassembled WGS sequence"/>
</dbReference>
<organism evidence="16 17">
    <name type="scientific">Ladona fulva</name>
    <name type="common">Scarce chaser dragonfly</name>
    <name type="synonym">Libellula fulva</name>
    <dbReference type="NCBI Taxonomy" id="123851"/>
    <lineage>
        <taxon>Eukaryota</taxon>
        <taxon>Metazoa</taxon>
        <taxon>Ecdysozoa</taxon>
        <taxon>Arthropoda</taxon>
        <taxon>Hexapoda</taxon>
        <taxon>Insecta</taxon>
        <taxon>Pterygota</taxon>
        <taxon>Palaeoptera</taxon>
        <taxon>Odonata</taxon>
        <taxon>Epiprocta</taxon>
        <taxon>Anisoptera</taxon>
        <taxon>Libelluloidea</taxon>
        <taxon>Libellulidae</taxon>
        <taxon>Ladona</taxon>
    </lineage>
</organism>
<comment type="subunit">
    <text evidence="12">Component of the NELF complex, which is at least composed of TH1/NELF-D and NELF-E.</text>
</comment>
<keyword evidence="9" id="KW-0804">Transcription</keyword>
<evidence type="ECO:0000313" key="17">
    <source>
        <dbReference type="Proteomes" id="UP000792457"/>
    </source>
</evidence>
<keyword evidence="6" id="KW-0678">Repressor</keyword>
<feature type="region of interest" description="Disordered" evidence="14">
    <location>
        <begin position="80"/>
        <end position="156"/>
    </location>
</feature>
<evidence type="ECO:0000256" key="8">
    <source>
        <dbReference type="ARBA" id="ARBA00023015"/>
    </source>
</evidence>
<keyword evidence="7 13" id="KW-0694">RNA-binding</keyword>
<dbReference type="SUPFAM" id="SSF54928">
    <property type="entry name" value="RNA-binding domain, RBD"/>
    <property type="match status" value="1"/>
</dbReference>
<dbReference type="CDD" id="cd12305">
    <property type="entry name" value="RRM_NELFE"/>
    <property type="match status" value="1"/>
</dbReference>
<dbReference type="GO" id="GO:0034244">
    <property type="term" value="P:negative regulation of transcription elongation by RNA polymerase II"/>
    <property type="evidence" value="ECO:0007669"/>
    <property type="project" value="TreeGrafter"/>
</dbReference>
<keyword evidence="10" id="KW-0539">Nucleus</keyword>
<evidence type="ECO:0000256" key="5">
    <source>
        <dbReference type="ARBA" id="ARBA00022454"/>
    </source>
</evidence>
<evidence type="ECO:0000256" key="4">
    <source>
        <dbReference type="ARBA" id="ARBA00014464"/>
    </source>
</evidence>
<dbReference type="Pfam" id="PF00076">
    <property type="entry name" value="RRM_1"/>
    <property type="match status" value="1"/>
</dbReference>
<proteinExistence type="inferred from homology"/>
<sequence>MVYIHFPTNLTEEELMLQNKYQKLKKKKKALQALKGPRPEPERAPPPKRPAEARDAREFAKKLIKSGAISAITKCPSKAEQVGFKRPRGLKRKSPGSERTVSGYQPFSATHPEDSEPESRPRVKNLYESFVSARDREERGLTENRDGRNDKPRQGNTIFVSGYKITEDFLKKAFHSFGNIVNVSMEIEKNRGFVTFDKMDAAERAISEIDGTLVSGIQLKVSLARRQPVIEPINDASSSAIWSTIAASHSQKGGHKDKRELVEYDDIFG</sequence>
<evidence type="ECO:0000256" key="10">
    <source>
        <dbReference type="ARBA" id="ARBA00023242"/>
    </source>
</evidence>
<gene>
    <name evidence="16" type="ORF">J437_LFUL003797</name>
</gene>
<evidence type="ECO:0000256" key="9">
    <source>
        <dbReference type="ARBA" id="ARBA00023163"/>
    </source>
</evidence>
<dbReference type="EMBL" id="KZ308207">
    <property type="protein sequence ID" value="KAG8224682.1"/>
    <property type="molecule type" value="Genomic_DNA"/>
</dbReference>
<dbReference type="InterPro" id="IPR000504">
    <property type="entry name" value="RRM_dom"/>
</dbReference>
<protein>
    <recommendedName>
        <fullName evidence="4">Negative elongation factor E</fullName>
    </recommendedName>
</protein>
<dbReference type="PROSITE" id="PS50102">
    <property type="entry name" value="RRM"/>
    <property type="match status" value="1"/>
</dbReference>
<evidence type="ECO:0000256" key="2">
    <source>
        <dbReference type="ARBA" id="ARBA00004286"/>
    </source>
</evidence>
<comment type="caution">
    <text evidence="16">The sequence shown here is derived from an EMBL/GenBank/DDBJ whole genome shotgun (WGS) entry which is preliminary data.</text>
</comment>
<evidence type="ECO:0000256" key="12">
    <source>
        <dbReference type="ARBA" id="ARBA00065269"/>
    </source>
</evidence>
<evidence type="ECO:0000256" key="1">
    <source>
        <dbReference type="ARBA" id="ARBA00004123"/>
    </source>
</evidence>
<feature type="domain" description="RRM" evidence="15">
    <location>
        <begin position="156"/>
        <end position="226"/>
    </location>
</feature>
<dbReference type="SMART" id="SM00360">
    <property type="entry name" value="RRM"/>
    <property type="match status" value="1"/>
</dbReference>
<reference evidence="16" key="2">
    <citation type="submission" date="2017-10" db="EMBL/GenBank/DDBJ databases">
        <title>Ladona fulva Genome sequencing and assembly.</title>
        <authorList>
            <person name="Murali S."/>
            <person name="Richards S."/>
            <person name="Bandaranaike D."/>
            <person name="Bellair M."/>
            <person name="Blankenburg K."/>
            <person name="Chao H."/>
            <person name="Dinh H."/>
            <person name="Doddapaneni H."/>
            <person name="Dugan-Rocha S."/>
            <person name="Elkadiri S."/>
            <person name="Gnanaolivu R."/>
            <person name="Hernandez B."/>
            <person name="Skinner E."/>
            <person name="Javaid M."/>
            <person name="Lee S."/>
            <person name="Li M."/>
            <person name="Ming W."/>
            <person name="Munidasa M."/>
            <person name="Muniz J."/>
            <person name="Nguyen L."/>
            <person name="Hughes D."/>
            <person name="Osuji N."/>
            <person name="Pu L.-L."/>
            <person name="Puazo M."/>
            <person name="Qu C."/>
            <person name="Quiroz J."/>
            <person name="Raj R."/>
            <person name="Weissenberger G."/>
            <person name="Xin Y."/>
            <person name="Zou X."/>
            <person name="Han Y."/>
            <person name="Worley K."/>
            <person name="Muzny D."/>
            <person name="Gibbs R."/>
        </authorList>
    </citation>
    <scope>NUCLEOTIDE SEQUENCE</scope>
    <source>
        <strain evidence="16">Sampled in the wild</strain>
    </source>
</reference>
<dbReference type="GO" id="GO:0032021">
    <property type="term" value="C:NELF complex"/>
    <property type="evidence" value="ECO:0007669"/>
    <property type="project" value="InterPro"/>
</dbReference>
<feature type="region of interest" description="Disordered" evidence="14">
    <location>
        <begin position="25"/>
        <end position="55"/>
    </location>
</feature>
<evidence type="ECO:0000256" key="11">
    <source>
        <dbReference type="ARBA" id="ARBA00054796"/>
    </source>
</evidence>
<dbReference type="FunFam" id="3.30.70.330:FF:000448">
    <property type="entry name" value="Negative elongation factor E"/>
    <property type="match status" value="1"/>
</dbReference>